<keyword evidence="2" id="KW-0472">Membrane</keyword>
<gene>
    <name evidence="3" type="ORF">CL55_00004900</name>
</gene>
<feature type="transmembrane region" description="Helical" evidence="2">
    <location>
        <begin position="184"/>
        <end position="206"/>
    </location>
</feature>
<feature type="region of interest" description="Disordered" evidence="1">
    <location>
        <begin position="157"/>
        <end position="179"/>
    </location>
</feature>
<keyword evidence="2" id="KW-0812">Transmembrane</keyword>
<accession>A0A0E3V0Q4</accession>
<protein>
    <submittedName>
        <fullName evidence="3">Uncharacterized protein</fullName>
    </submittedName>
</protein>
<dbReference type="RefSeq" id="WP_046329716.1">
    <property type="nucleotide sequence ID" value="NZ_CP007501.1"/>
</dbReference>
<evidence type="ECO:0000256" key="2">
    <source>
        <dbReference type="SAM" id="Phobius"/>
    </source>
</evidence>
<evidence type="ECO:0000256" key="1">
    <source>
        <dbReference type="SAM" id="MobiDB-lite"/>
    </source>
</evidence>
<dbReference type="HOGENOM" id="CLU_701807_0_0_4"/>
<dbReference type="AlphaFoldDB" id="A0A0E3V0Q4"/>
<sequence>MPDNSAYSRYSQIVLKVIAVLCGLTLLFAAVQSQVMGLDSEGLQQFIRSQIQNPVQFKLLVGLAFLVAGIFFPMPQKRGARYSGPKDLQHDAYKLYLVTKYNLERNAVLNQLVCRNKVFASLEEALSYAHSLECPSQHPSHTAPSLDSLKDNFSETTSESVKVAHTQSPVNTSRRVGQGSRNSLPITMIIGSMLYLIVLGGMFYALSQNIVGPEIVEAPKAIEIQGPVETSSSNPNASTETSGSDAAPAELNTQTVAINERWLGVWVAEGSAQKLSITPAAIKYGNDEFVWLGARPKGVVKCCPAFYEGSTNKAELLTRVQAQQALLETPTIDSQKIVALVNNLGQGNFKKIVLADPFLRKYFFIYDQNYVYRISRDVGDKSAFIFEQFKRQE</sequence>
<keyword evidence="4" id="KW-1185">Reference proteome</keyword>
<dbReference type="EMBL" id="CP007501">
    <property type="protein sequence ID" value="AKD24823.1"/>
    <property type="molecule type" value="Genomic_DNA"/>
</dbReference>
<dbReference type="STRING" id="1835254.CL55_00004900"/>
<dbReference type="Proteomes" id="UP000061135">
    <property type="component" value="Chromosome"/>
</dbReference>
<proteinExistence type="predicted"/>
<dbReference type="KEGG" id="pdq:CL55_00004900"/>
<keyword evidence="2" id="KW-1133">Transmembrane helix</keyword>
<evidence type="ECO:0000313" key="4">
    <source>
        <dbReference type="Proteomes" id="UP000061135"/>
    </source>
</evidence>
<feature type="transmembrane region" description="Helical" evidence="2">
    <location>
        <begin position="57"/>
        <end position="74"/>
    </location>
</feature>
<feature type="region of interest" description="Disordered" evidence="1">
    <location>
        <begin position="227"/>
        <end position="249"/>
    </location>
</feature>
<name>A0A0E3V0Q4_9BURK</name>
<evidence type="ECO:0000313" key="3">
    <source>
        <dbReference type="EMBL" id="AKD24823.1"/>
    </source>
</evidence>
<dbReference type="PATRIC" id="fig|576611.7.peg.495"/>
<organism evidence="3 4">
    <name type="scientific">Polynucleobacter duraquae</name>
    <dbReference type="NCBI Taxonomy" id="1835254"/>
    <lineage>
        <taxon>Bacteria</taxon>
        <taxon>Pseudomonadati</taxon>
        <taxon>Pseudomonadota</taxon>
        <taxon>Betaproteobacteria</taxon>
        <taxon>Burkholderiales</taxon>
        <taxon>Burkholderiaceae</taxon>
        <taxon>Polynucleobacter</taxon>
    </lineage>
</organism>
<dbReference type="OrthoDB" id="9831441at2"/>
<feature type="compositionally biased region" description="Polar residues" evidence="1">
    <location>
        <begin position="228"/>
        <end position="244"/>
    </location>
</feature>
<reference evidence="3 4" key="1">
    <citation type="submission" date="2014-03" db="EMBL/GenBank/DDBJ databases">
        <title>Genome of Polynucleobacter strain MWH-MoK4.</title>
        <authorList>
            <person name="Hahn M.W."/>
        </authorList>
    </citation>
    <scope>NUCLEOTIDE SEQUENCE [LARGE SCALE GENOMIC DNA]</scope>
    <source>
        <strain evidence="3 4">MWH-MoK4</strain>
    </source>
</reference>